<feature type="transmembrane region" description="Helical" evidence="2">
    <location>
        <begin position="88"/>
        <end position="108"/>
    </location>
</feature>
<sequence length="205" mass="22523">MHTTIASAIVTASNTIDKKYFAYETAVWLTILFPLTVENAIAPKGTKISIFRNLKYTVYIRKNPHTMMTMESIDASISITRLEPKPRFFIISACPLSMVSSAISPAPTSFTRLPAEVKNAFIIVTLFATSHSAIPILISIRRITSNLMSSFTSTLSEQKPITKNSTTSEEPTPTKIGSRFCITPHGPPLLKLTGDCPKRANTSDI</sequence>
<reference evidence="3 4" key="1">
    <citation type="submission" date="2007-03" db="EMBL/GenBank/DDBJ databases">
        <authorList>
            <person name="Fulton L."/>
            <person name="Clifton S."/>
            <person name="Fulton B."/>
            <person name="Xu J."/>
            <person name="Minx P."/>
            <person name="Pepin K.H."/>
            <person name="Johnson M."/>
            <person name="Thiruvilangam P."/>
            <person name="Bhonagiri V."/>
            <person name="Nash W.E."/>
            <person name="Mardis E.R."/>
            <person name="Wilson R.K."/>
        </authorList>
    </citation>
    <scope>NUCLEOTIDE SEQUENCE [LARGE SCALE GENOMIC DNA]</scope>
    <source>
        <strain evidence="3 4">ATCC 27560</strain>
    </source>
</reference>
<dbReference type="AlphaFoldDB" id="A5Z7I1"/>
<name>A5Z7I1_9FIRM</name>
<keyword evidence="2" id="KW-0812">Transmembrane</keyword>
<gene>
    <name evidence="3" type="ORF">EUBVEN_01666</name>
</gene>
<dbReference type="EMBL" id="AAVL02000035">
    <property type="protein sequence ID" value="EDM50887.1"/>
    <property type="molecule type" value="Genomic_DNA"/>
</dbReference>
<dbReference type="HOGENOM" id="CLU_1335852_0_0_9"/>
<keyword evidence="2" id="KW-0472">Membrane</keyword>
<evidence type="ECO:0000256" key="1">
    <source>
        <dbReference type="SAM" id="MobiDB-lite"/>
    </source>
</evidence>
<comment type="caution">
    <text evidence="3">The sequence shown here is derived from an EMBL/GenBank/DDBJ whole genome shotgun (WGS) entry which is preliminary data.</text>
</comment>
<dbReference type="Proteomes" id="UP000006000">
    <property type="component" value="Unassembled WGS sequence"/>
</dbReference>
<protein>
    <submittedName>
        <fullName evidence="3">Uncharacterized protein</fullName>
    </submittedName>
</protein>
<proteinExistence type="predicted"/>
<organism evidence="3 4">
    <name type="scientific">Eubacterium ventriosum ATCC 27560</name>
    <dbReference type="NCBI Taxonomy" id="411463"/>
    <lineage>
        <taxon>Bacteria</taxon>
        <taxon>Bacillati</taxon>
        <taxon>Bacillota</taxon>
        <taxon>Clostridia</taxon>
        <taxon>Eubacteriales</taxon>
        <taxon>Eubacteriaceae</taxon>
        <taxon>Eubacterium</taxon>
    </lineage>
</organism>
<accession>A5Z7I1</accession>
<evidence type="ECO:0000256" key="2">
    <source>
        <dbReference type="SAM" id="Phobius"/>
    </source>
</evidence>
<keyword evidence="2" id="KW-1133">Transmembrane helix</keyword>
<evidence type="ECO:0000313" key="4">
    <source>
        <dbReference type="Proteomes" id="UP000006000"/>
    </source>
</evidence>
<feature type="region of interest" description="Disordered" evidence="1">
    <location>
        <begin position="158"/>
        <end position="181"/>
    </location>
</feature>
<evidence type="ECO:0000313" key="3">
    <source>
        <dbReference type="EMBL" id="EDM50887.1"/>
    </source>
</evidence>
<feature type="compositionally biased region" description="Polar residues" evidence="1">
    <location>
        <begin position="158"/>
        <end position="171"/>
    </location>
</feature>
<feature type="transmembrane region" description="Helical" evidence="2">
    <location>
        <begin position="120"/>
        <end position="140"/>
    </location>
</feature>
<reference evidence="3 4" key="2">
    <citation type="submission" date="2007-04" db="EMBL/GenBank/DDBJ databases">
        <title>Draft genome sequence of Eubacterium ventriosum (ATCC 27560).</title>
        <authorList>
            <person name="Sudarsanam P."/>
            <person name="Ley R."/>
            <person name="Guruge J."/>
            <person name="Turnbaugh P.J."/>
            <person name="Mahowald M."/>
            <person name="Liep D."/>
            <person name="Gordon J."/>
        </authorList>
    </citation>
    <scope>NUCLEOTIDE SEQUENCE [LARGE SCALE GENOMIC DNA]</scope>
    <source>
        <strain evidence="3 4">ATCC 27560</strain>
    </source>
</reference>